<comment type="similarity">
    <text evidence="1">Belongs to the CDPS family.</text>
</comment>
<comment type="caution">
    <text evidence="4">The sequence shown here is derived from an EMBL/GenBank/DDBJ whole genome shotgun (WGS) entry which is preliminary data.</text>
</comment>
<sequence>MRIEKYLNADEAGVNGKQFNIWLDLSLGNRYWTPEHIRTFLLWALERTKEKVAILIPDKIQAVNYEVKNDYTPKRAVAVAKRKGDEVERIVRKILNEVDVPLSKVEVVCWEQTEDEEYKRIFDILCDEFASNPEFKKAVIDSVKDVPHMQMLCLGESQYERLAKYVIDEIPVLLNGFQVNGTRYDLLPYPGLAKIDYLREELLCGVSFPEITKRLNIQTKIGLIEAYAE</sequence>
<reference evidence="4 5" key="1">
    <citation type="journal article" date="2016" name="Nat. Commun.">
        <title>Thousands of microbial genomes shed light on interconnected biogeochemical processes in an aquifer system.</title>
        <authorList>
            <person name="Anantharaman K."/>
            <person name="Brown C.T."/>
            <person name="Hug L.A."/>
            <person name="Sharon I."/>
            <person name="Castelle C.J."/>
            <person name="Probst A.J."/>
            <person name="Thomas B.C."/>
            <person name="Singh A."/>
            <person name="Wilkins M.J."/>
            <person name="Karaoz U."/>
            <person name="Brodie E.L."/>
            <person name="Williams K.H."/>
            <person name="Hubbard S.S."/>
            <person name="Banfield J.F."/>
        </authorList>
    </citation>
    <scope>NUCLEOTIDE SEQUENCE [LARGE SCALE GENOMIC DNA]</scope>
</reference>
<keyword evidence="2" id="KW-0808">Transferase</keyword>
<dbReference type="AlphaFoldDB" id="A0A1F6DSZ8"/>
<dbReference type="NCBIfam" id="TIGR04539">
    <property type="entry name" value="tRNA_cyclodipep"/>
    <property type="match status" value="1"/>
</dbReference>
<organism evidence="4 5">
    <name type="scientific">Candidatus Kaiserbacteria bacterium RIFCSPHIGHO2_02_FULL_55_17</name>
    <dbReference type="NCBI Taxonomy" id="1798496"/>
    <lineage>
        <taxon>Bacteria</taxon>
        <taxon>Candidatus Kaiseribacteriota</taxon>
    </lineage>
</organism>
<protein>
    <recommendedName>
        <fullName evidence="3">Cyclodipeptide synthase</fullName>
    </recommendedName>
</protein>
<gene>
    <name evidence="4" type="ORF">A3C94_02810</name>
</gene>
<dbReference type="Pfam" id="PF16715">
    <property type="entry name" value="CDPS"/>
    <property type="match status" value="1"/>
</dbReference>
<evidence type="ECO:0000313" key="5">
    <source>
        <dbReference type="Proteomes" id="UP000177232"/>
    </source>
</evidence>
<dbReference type="EMBL" id="MFLJ01000018">
    <property type="protein sequence ID" value="OGG64554.1"/>
    <property type="molecule type" value="Genomic_DNA"/>
</dbReference>
<name>A0A1F6DSZ8_9BACT</name>
<dbReference type="InterPro" id="IPR030903">
    <property type="entry name" value="CDPS"/>
</dbReference>
<dbReference type="STRING" id="1798496.A3C94_02810"/>
<dbReference type="Gene3D" id="3.40.50.11710">
    <property type="entry name" value="Cyclodipeptide synthase"/>
    <property type="match status" value="1"/>
</dbReference>
<evidence type="ECO:0000256" key="2">
    <source>
        <dbReference type="ARBA" id="ARBA00022679"/>
    </source>
</evidence>
<evidence type="ECO:0000256" key="3">
    <source>
        <dbReference type="ARBA" id="ARBA00030771"/>
    </source>
</evidence>
<proteinExistence type="inferred from homology"/>
<accession>A0A1F6DSZ8</accession>
<dbReference type="GO" id="GO:0016755">
    <property type="term" value="F:aminoacyltransferase activity"/>
    <property type="evidence" value="ECO:0007669"/>
    <property type="project" value="InterPro"/>
</dbReference>
<dbReference type="Proteomes" id="UP000177232">
    <property type="component" value="Unassembled WGS sequence"/>
</dbReference>
<dbReference type="InterPro" id="IPR038622">
    <property type="entry name" value="CDPS_sf"/>
</dbReference>
<evidence type="ECO:0000313" key="4">
    <source>
        <dbReference type="EMBL" id="OGG64554.1"/>
    </source>
</evidence>
<evidence type="ECO:0000256" key="1">
    <source>
        <dbReference type="ARBA" id="ARBA00006034"/>
    </source>
</evidence>